<dbReference type="SUPFAM" id="SSF55298">
    <property type="entry name" value="YjgF-like"/>
    <property type="match status" value="1"/>
</dbReference>
<protein>
    <submittedName>
        <fullName evidence="2">Endoribonuclease L-PSP family protein</fullName>
    </submittedName>
</protein>
<sequence>MAGKIDARLNELGITLPTANKAVANYVPYVITGNLIHVSGQITMLNGELKYIGRLGENLGVEDGMAAARLCGLNLITQVKEALGGDLDRVTRVVKLGGFVNGTPEFTDQPQVINGASDLMVEVFGDVGRHARAAVGVASLPLGISVEIDGIFEFE</sequence>
<reference evidence="2 3" key="1">
    <citation type="submission" date="2016-07" db="EMBL/GenBank/DDBJ databases">
        <authorList>
            <person name="Lefevre C.T."/>
        </authorList>
    </citation>
    <scope>NUCLEOTIDE SEQUENCE [LARGE SCALE GENOMIC DNA]</scope>
    <source>
        <strain evidence="2">PR1</strain>
    </source>
</reference>
<dbReference type="Pfam" id="PF14588">
    <property type="entry name" value="YjgF_endoribonc"/>
    <property type="match status" value="1"/>
</dbReference>
<dbReference type="Gene3D" id="3.30.1330.40">
    <property type="entry name" value="RutC-like"/>
    <property type="match status" value="1"/>
</dbReference>
<gene>
    <name evidence="2" type="ORF">MTBPR1_10450</name>
</gene>
<keyword evidence="3" id="KW-1185">Reference proteome</keyword>
<dbReference type="InterPro" id="IPR035959">
    <property type="entry name" value="RutC-like_sf"/>
</dbReference>
<organism evidence="2 3">
    <name type="scientific">Candidatus Terasakiella magnetica</name>
    <dbReference type="NCBI Taxonomy" id="1867952"/>
    <lineage>
        <taxon>Bacteria</taxon>
        <taxon>Pseudomonadati</taxon>
        <taxon>Pseudomonadota</taxon>
        <taxon>Alphaproteobacteria</taxon>
        <taxon>Rhodospirillales</taxon>
        <taxon>Terasakiellaceae</taxon>
        <taxon>Terasakiella</taxon>
    </lineage>
</organism>
<accession>A0A1C3RD40</accession>
<dbReference type="RefSeq" id="WP_069185897.1">
    <property type="nucleotide sequence ID" value="NZ_FLYE01000001.1"/>
</dbReference>
<dbReference type="Proteomes" id="UP000231658">
    <property type="component" value="Unassembled WGS sequence"/>
</dbReference>
<evidence type="ECO:0000313" key="3">
    <source>
        <dbReference type="Proteomes" id="UP000231658"/>
    </source>
</evidence>
<name>A0A1C3RD40_9PROT</name>
<feature type="domain" description="Endoribonuclease L-PSP/chorismate mutase-like" evidence="1">
    <location>
        <begin position="7"/>
        <end position="142"/>
    </location>
</feature>
<dbReference type="OrthoDB" id="9806350at2"/>
<dbReference type="PANTHER" id="PTHR43760">
    <property type="entry name" value="ENDORIBONUCLEASE-RELATED"/>
    <property type="match status" value="1"/>
</dbReference>
<evidence type="ECO:0000259" key="1">
    <source>
        <dbReference type="Pfam" id="PF14588"/>
    </source>
</evidence>
<dbReference type="InterPro" id="IPR013813">
    <property type="entry name" value="Endoribo_LPSP/chorism_mut-like"/>
</dbReference>
<dbReference type="PANTHER" id="PTHR43760:SF1">
    <property type="entry name" value="ENDORIBONUCLEASE L-PSP_CHORISMATE MUTASE-LIKE DOMAIN-CONTAINING PROTEIN"/>
    <property type="match status" value="1"/>
</dbReference>
<dbReference type="EMBL" id="FLYE01000001">
    <property type="protein sequence ID" value="SCA55203.1"/>
    <property type="molecule type" value="Genomic_DNA"/>
</dbReference>
<proteinExistence type="predicted"/>
<dbReference type="CDD" id="cd02199">
    <property type="entry name" value="YjgF_YER057c_UK114_like_1"/>
    <property type="match status" value="1"/>
</dbReference>
<dbReference type="STRING" id="1867952.MTBPR1_10450"/>
<dbReference type="AlphaFoldDB" id="A0A1C3RD40"/>
<evidence type="ECO:0000313" key="2">
    <source>
        <dbReference type="EMBL" id="SCA55203.1"/>
    </source>
</evidence>